<evidence type="ECO:0000256" key="2">
    <source>
        <dbReference type="ARBA" id="ARBA00023002"/>
    </source>
</evidence>
<dbReference type="FunFam" id="3.40.50.720:FF:000084">
    <property type="entry name" value="Short-chain dehydrogenase reductase"/>
    <property type="match status" value="1"/>
</dbReference>
<evidence type="ECO:0000256" key="1">
    <source>
        <dbReference type="ARBA" id="ARBA00006484"/>
    </source>
</evidence>
<dbReference type="PANTHER" id="PTHR24321">
    <property type="entry name" value="DEHYDROGENASES, SHORT CHAIN"/>
    <property type="match status" value="1"/>
</dbReference>
<dbReference type="EMBL" id="QXGH01000039">
    <property type="protein sequence ID" value="RHW23816.1"/>
    <property type="molecule type" value="Genomic_DNA"/>
</dbReference>
<evidence type="ECO:0000313" key="4">
    <source>
        <dbReference type="Proteomes" id="UP000283644"/>
    </source>
</evidence>
<dbReference type="AlphaFoldDB" id="A0A417XU12"/>
<gene>
    <name evidence="3" type="ORF">D0Z08_27360</name>
</gene>
<dbReference type="Pfam" id="PF13561">
    <property type="entry name" value="adh_short_C2"/>
    <property type="match status" value="1"/>
</dbReference>
<evidence type="ECO:0000313" key="3">
    <source>
        <dbReference type="EMBL" id="RHW23816.1"/>
    </source>
</evidence>
<dbReference type="CDD" id="cd05233">
    <property type="entry name" value="SDR_c"/>
    <property type="match status" value="1"/>
</dbReference>
<accession>A0A417XU12</accession>
<comment type="similarity">
    <text evidence="1">Belongs to the short-chain dehydrogenases/reductases (SDR) family.</text>
</comment>
<organism evidence="3 4">
    <name type="scientific">Nocardioides immobilis</name>
    <dbReference type="NCBI Taxonomy" id="2049295"/>
    <lineage>
        <taxon>Bacteria</taxon>
        <taxon>Bacillati</taxon>
        <taxon>Actinomycetota</taxon>
        <taxon>Actinomycetes</taxon>
        <taxon>Propionibacteriales</taxon>
        <taxon>Nocardioidaceae</taxon>
        <taxon>Nocardioides</taxon>
    </lineage>
</organism>
<dbReference type="InterPro" id="IPR002347">
    <property type="entry name" value="SDR_fam"/>
</dbReference>
<dbReference type="RefSeq" id="WP_118928463.1">
    <property type="nucleotide sequence ID" value="NZ_QXGH01000039.1"/>
</dbReference>
<dbReference type="PANTHER" id="PTHR24321:SF8">
    <property type="entry name" value="ESTRADIOL 17-BETA-DEHYDROGENASE 8-RELATED"/>
    <property type="match status" value="1"/>
</dbReference>
<dbReference type="GO" id="GO:0016491">
    <property type="term" value="F:oxidoreductase activity"/>
    <property type="evidence" value="ECO:0007669"/>
    <property type="project" value="UniProtKB-KW"/>
</dbReference>
<comment type="caution">
    <text evidence="3">The sequence shown here is derived from an EMBL/GenBank/DDBJ whole genome shotgun (WGS) entry which is preliminary data.</text>
</comment>
<proteinExistence type="inferred from homology"/>
<dbReference type="NCBIfam" id="NF040491">
    <property type="entry name" value="SDR_subfam_4"/>
    <property type="match status" value="1"/>
</dbReference>
<dbReference type="NCBIfam" id="TIGR04504">
    <property type="entry name" value="SDR_subfam_2"/>
    <property type="match status" value="1"/>
</dbReference>
<dbReference type="Gene3D" id="3.40.50.720">
    <property type="entry name" value="NAD(P)-binding Rossmann-like Domain"/>
    <property type="match status" value="1"/>
</dbReference>
<dbReference type="PROSITE" id="PS00061">
    <property type="entry name" value="ADH_SHORT"/>
    <property type="match status" value="1"/>
</dbReference>
<sequence>MTGRVVLVTGAGRGIGAATVRALAAAGDRVVAVDACQGDRGEVGYALATRAELDEVVAPYGDSVVAHLADVRDLAGLQAAVDLALDRWGRLDAAVAAAAVIAGGRPLWETPVEELALLWDVDVRGVWNTAAVTVPAMLAGPDPHGGRFAAVASSASTHGLHRLAAYNAAKHAVVGLVKGLAADLVGTGVTACAVSPGSTRTSMLDATAALYELPEVEGFAVNQLLRRLIDPDEIAAVLAFCCSRDAAVFNGSVLHADGGFSP</sequence>
<dbReference type="OrthoDB" id="4535149at2"/>
<dbReference type="Proteomes" id="UP000283644">
    <property type="component" value="Unassembled WGS sequence"/>
</dbReference>
<protein>
    <submittedName>
        <fullName evidence="3">SDR family oxidoreductase</fullName>
    </submittedName>
</protein>
<dbReference type="InterPro" id="IPR030981">
    <property type="entry name" value="SDR_subfam_2"/>
</dbReference>
<keyword evidence="2" id="KW-0560">Oxidoreductase</keyword>
<reference evidence="3 4" key="1">
    <citation type="submission" date="2018-09" db="EMBL/GenBank/DDBJ databases">
        <title>Genome sequencing of Nocardioides immobilis CCTCC AB 2017083 for comparison to Nocardioides silvaticus.</title>
        <authorList>
            <person name="Li C."/>
            <person name="Wang G."/>
        </authorList>
    </citation>
    <scope>NUCLEOTIDE SEQUENCE [LARGE SCALE GENOMIC DNA]</scope>
    <source>
        <strain evidence="3 4">CCTCC AB 2017083</strain>
    </source>
</reference>
<name>A0A417XU12_9ACTN</name>
<keyword evidence="4" id="KW-1185">Reference proteome</keyword>
<dbReference type="PRINTS" id="PR00081">
    <property type="entry name" value="GDHRDH"/>
</dbReference>
<dbReference type="InterPro" id="IPR036291">
    <property type="entry name" value="NAD(P)-bd_dom_sf"/>
</dbReference>
<dbReference type="SUPFAM" id="SSF51735">
    <property type="entry name" value="NAD(P)-binding Rossmann-fold domains"/>
    <property type="match status" value="1"/>
</dbReference>
<dbReference type="InterPro" id="IPR020904">
    <property type="entry name" value="Sc_DH/Rdtase_CS"/>
</dbReference>